<protein>
    <recommendedName>
        <fullName evidence="2">Sialate O-acetylesterase domain-containing protein</fullName>
    </recommendedName>
</protein>
<dbReference type="GO" id="GO:0016787">
    <property type="term" value="F:hydrolase activity"/>
    <property type="evidence" value="ECO:0007669"/>
    <property type="project" value="UniProtKB-KW"/>
</dbReference>
<dbReference type="EMBL" id="DVNZ01000238">
    <property type="protein sequence ID" value="HIU94987.1"/>
    <property type="molecule type" value="Genomic_DNA"/>
</dbReference>
<keyword evidence="1" id="KW-0378">Hydrolase</keyword>
<evidence type="ECO:0000259" key="2">
    <source>
        <dbReference type="Pfam" id="PF03629"/>
    </source>
</evidence>
<comment type="caution">
    <text evidence="3">The sequence shown here is derived from an EMBL/GenBank/DDBJ whole genome shotgun (WGS) entry which is preliminary data.</text>
</comment>
<reference evidence="3" key="2">
    <citation type="journal article" date="2021" name="PeerJ">
        <title>Extensive microbial diversity within the chicken gut microbiome revealed by metagenomics and culture.</title>
        <authorList>
            <person name="Gilroy R."/>
            <person name="Ravi A."/>
            <person name="Getino M."/>
            <person name="Pursley I."/>
            <person name="Horton D.L."/>
            <person name="Alikhan N.F."/>
            <person name="Baker D."/>
            <person name="Gharbi K."/>
            <person name="Hall N."/>
            <person name="Watson M."/>
            <person name="Adriaenssens E.M."/>
            <person name="Foster-Nyarko E."/>
            <person name="Jarju S."/>
            <person name="Secka A."/>
            <person name="Antonio M."/>
            <person name="Oren A."/>
            <person name="Chaudhuri R.R."/>
            <person name="La Ragione R."/>
            <person name="Hildebrand F."/>
            <person name="Pallen M.J."/>
        </authorList>
    </citation>
    <scope>NUCLEOTIDE SEQUENCE</scope>
    <source>
        <strain evidence="3">ChiGjej2B2-16831</strain>
    </source>
</reference>
<name>A0A9D1N594_9FIRM</name>
<evidence type="ECO:0000256" key="1">
    <source>
        <dbReference type="ARBA" id="ARBA00022801"/>
    </source>
</evidence>
<proteinExistence type="predicted"/>
<dbReference type="SUPFAM" id="SSF52266">
    <property type="entry name" value="SGNH hydrolase"/>
    <property type="match status" value="1"/>
</dbReference>
<reference evidence="3" key="1">
    <citation type="submission" date="2020-10" db="EMBL/GenBank/DDBJ databases">
        <authorList>
            <person name="Gilroy R."/>
        </authorList>
    </citation>
    <scope>NUCLEOTIDE SEQUENCE</scope>
    <source>
        <strain evidence="3">ChiGjej2B2-16831</strain>
    </source>
</reference>
<dbReference type="PANTHER" id="PTHR31988">
    <property type="entry name" value="ESTERASE, PUTATIVE (DUF303)-RELATED"/>
    <property type="match status" value="1"/>
</dbReference>
<dbReference type="InterPro" id="IPR036514">
    <property type="entry name" value="SGNH_hydro_sf"/>
</dbReference>
<dbReference type="Pfam" id="PF03629">
    <property type="entry name" value="SASA"/>
    <property type="match status" value="1"/>
</dbReference>
<dbReference type="Proteomes" id="UP000824128">
    <property type="component" value="Unassembled WGS sequence"/>
</dbReference>
<gene>
    <name evidence="3" type="ORF">IAD24_07520</name>
</gene>
<organism evidence="3 4">
    <name type="scientific">Candidatus Aphodomorpha intestinavium</name>
    <dbReference type="NCBI Taxonomy" id="2840672"/>
    <lineage>
        <taxon>Bacteria</taxon>
        <taxon>Bacillati</taxon>
        <taxon>Bacillota</taxon>
        <taxon>Clostridia</taxon>
        <taxon>Eubacteriales</taxon>
        <taxon>Candidatus Aphodomorpha</taxon>
    </lineage>
</organism>
<evidence type="ECO:0000313" key="4">
    <source>
        <dbReference type="Proteomes" id="UP000824128"/>
    </source>
</evidence>
<dbReference type="PANTHER" id="PTHR31988:SF19">
    <property type="entry name" value="9-O-ACETYL-N-ACETYLNEURAMINIC ACID DEACETYLASE-RELATED"/>
    <property type="match status" value="1"/>
</dbReference>
<dbReference type="InterPro" id="IPR005181">
    <property type="entry name" value="SASA"/>
</dbReference>
<evidence type="ECO:0000313" key="3">
    <source>
        <dbReference type="EMBL" id="HIU94987.1"/>
    </source>
</evidence>
<dbReference type="InterPro" id="IPR052940">
    <property type="entry name" value="Carb_Esterase_6"/>
</dbReference>
<sequence length="475" mass="52709">MREQAADFGVTITGGAAPWQIFQQDGSGTAAIRLTGRYRRVRLSQELPLTFTDVQKGRVTVKARIARESSGDSVIPWTDCRVLDGGAWEVEFPAVPAGGLYRIETYMEYEGWDGLSCTRGDMVHNIGVGDVFVVAGQSNAAGRAKDPVDDPPELGVHLLRNSGRWDLATHPLGETTGAVYTGHYENHNPGHTPWLHFAKILKRELGYPIGLVMAAYGGAPLRWWNADENGALLYNMLELLGAYRLRPRAVLWYQGEAEGFEGGGDTYAARFASFVSDVRERLGAPALPFITFQINRMYTPCDEAVDRQWGMVRQAQRDAMYALPGVYTLPSLDVAMYDFIHNAASGNLVIGERAARCALSELYGRALEWRAPEAVRAVRRGPDRVELLFERVYNWLNCYEQPASLLPFDAEDGEGLVHPAAYEARRDSILLTFARPLGKGAALHGAWRANPGEQVPWDCMRLPMLGFYGLPIRDE</sequence>
<feature type="domain" description="Sialate O-acetylesterase" evidence="2">
    <location>
        <begin position="129"/>
        <end position="358"/>
    </location>
</feature>
<accession>A0A9D1N594</accession>
<dbReference type="Gene3D" id="3.40.50.1110">
    <property type="entry name" value="SGNH hydrolase"/>
    <property type="match status" value="1"/>
</dbReference>
<dbReference type="AlphaFoldDB" id="A0A9D1N594"/>